<feature type="compositionally biased region" description="Basic and acidic residues" evidence="1">
    <location>
        <begin position="33"/>
        <end position="51"/>
    </location>
</feature>
<evidence type="ECO:0000313" key="3">
    <source>
        <dbReference type="Proteomes" id="UP001321473"/>
    </source>
</evidence>
<feature type="compositionally biased region" description="Basic residues" evidence="1">
    <location>
        <begin position="113"/>
        <end position="124"/>
    </location>
</feature>
<accession>A0AAQ4EC88</accession>
<sequence>MEDHQLSKAARAPSELGVDGSVLRAMENLSVGDSKEAAPKKGRAAMKEADARAPAAGAPAVKKEQGKPEQRPDTPRPKKVQPFPRVPQKTDLGACAPAAALSRDGQETDGQSKVRRKLFQRRDV</sequence>
<protein>
    <submittedName>
        <fullName evidence="2">Uncharacterized protein</fullName>
    </submittedName>
</protein>
<organism evidence="2 3">
    <name type="scientific">Amblyomma americanum</name>
    <name type="common">Lone star tick</name>
    <dbReference type="NCBI Taxonomy" id="6943"/>
    <lineage>
        <taxon>Eukaryota</taxon>
        <taxon>Metazoa</taxon>
        <taxon>Ecdysozoa</taxon>
        <taxon>Arthropoda</taxon>
        <taxon>Chelicerata</taxon>
        <taxon>Arachnida</taxon>
        <taxon>Acari</taxon>
        <taxon>Parasitiformes</taxon>
        <taxon>Ixodida</taxon>
        <taxon>Ixodoidea</taxon>
        <taxon>Ixodidae</taxon>
        <taxon>Amblyomminae</taxon>
        <taxon>Amblyomma</taxon>
    </lineage>
</organism>
<dbReference type="EMBL" id="JARKHS020018364">
    <property type="protein sequence ID" value="KAK8772397.1"/>
    <property type="molecule type" value="Genomic_DNA"/>
</dbReference>
<evidence type="ECO:0000256" key="1">
    <source>
        <dbReference type="SAM" id="MobiDB-lite"/>
    </source>
</evidence>
<keyword evidence="3" id="KW-1185">Reference proteome</keyword>
<feature type="region of interest" description="Disordered" evidence="1">
    <location>
        <begin position="1"/>
        <end position="124"/>
    </location>
</feature>
<dbReference type="Proteomes" id="UP001321473">
    <property type="component" value="Unassembled WGS sequence"/>
</dbReference>
<name>A0AAQ4EC88_AMBAM</name>
<feature type="compositionally biased region" description="Basic and acidic residues" evidence="1">
    <location>
        <begin position="61"/>
        <end position="76"/>
    </location>
</feature>
<evidence type="ECO:0000313" key="2">
    <source>
        <dbReference type="EMBL" id="KAK8772397.1"/>
    </source>
</evidence>
<dbReference type="AlphaFoldDB" id="A0AAQ4EC88"/>
<comment type="caution">
    <text evidence="2">The sequence shown here is derived from an EMBL/GenBank/DDBJ whole genome shotgun (WGS) entry which is preliminary data.</text>
</comment>
<proteinExistence type="predicted"/>
<gene>
    <name evidence="2" type="ORF">V5799_024359</name>
</gene>
<reference evidence="2 3" key="1">
    <citation type="journal article" date="2023" name="Arcadia Sci">
        <title>De novo assembly of a long-read Amblyomma americanum tick genome.</title>
        <authorList>
            <person name="Chou S."/>
            <person name="Poskanzer K.E."/>
            <person name="Rollins M."/>
            <person name="Thuy-Boun P.S."/>
        </authorList>
    </citation>
    <scope>NUCLEOTIDE SEQUENCE [LARGE SCALE GENOMIC DNA]</scope>
    <source>
        <strain evidence="2">F_SG_1</strain>
        <tissue evidence="2">Salivary glands</tissue>
    </source>
</reference>